<comment type="caution">
    <text evidence="1">The sequence shown here is derived from an EMBL/GenBank/DDBJ whole genome shotgun (WGS) entry which is preliminary data.</text>
</comment>
<gene>
    <name evidence="1" type="ORF">DES43_1643</name>
</gene>
<dbReference type="Proteomes" id="UP000294958">
    <property type="component" value="Unassembled WGS sequence"/>
</dbReference>
<name>A0A4R6Y6S8_9HYPH</name>
<keyword evidence="2" id="KW-1185">Reference proteome</keyword>
<dbReference type="OrthoDB" id="457594at2"/>
<accession>A0A4R6Y6S8</accession>
<dbReference type="EMBL" id="SNZF01000064">
    <property type="protein sequence ID" value="TDR27813.1"/>
    <property type="molecule type" value="Genomic_DNA"/>
</dbReference>
<proteinExistence type="predicted"/>
<organism evidence="1 2">
    <name type="scientific">Aquamicrobium defluvii</name>
    <dbReference type="NCBI Taxonomy" id="69279"/>
    <lineage>
        <taxon>Bacteria</taxon>
        <taxon>Pseudomonadati</taxon>
        <taxon>Pseudomonadota</taxon>
        <taxon>Alphaproteobacteria</taxon>
        <taxon>Hyphomicrobiales</taxon>
        <taxon>Phyllobacteriaceae</taxon>
        <taxon>Aquamicrobium</taxon>
    </lineage>
</organism>
<evidence type="ECO:0000313" key="2">
    <source>
        <dbReference type="Proteomes" id="UP000294958"/>
    </source>
</evidence>
<sequence>MVEVFKGTPIRRMTTGGNYVNLTADVVLLSDYEALRAELEQVKRERGEFRDIAARKSNQVAGLIKTEAAQRLAGARVKMPSGELCRYIEQCREISNGGEYPWWSRLAEILSALAEPAGEAEPVQVGWAYRDKRWDEDRWHVCGWEKPREAEGREVRPIFIGTTPPDASAIREALDIPECVLSLCADKITLSFESGEDARCAFDAIEAALAGAKP</sequence>
<dbReference type="RefSeq" id="WP_133676399.1">
    <property type="nucleotide sequence ID" value="NZ_SNZF01000064.1"/>
</dbReference>
<evidence type="ECO:0000313" key="1">
    <source>
        <dbReference type="EMBL" id="TDR27813.1"/>
    </source>
</evidence>
<protein>
    <submittedName>
        <fullName evidence="1">Uncharacterized protein</fullName>
    </submittedName>
</protein>
<reference evidence="1 2" key="1">
    <citation type="submission" date="2019-03" db="EMBL/GenBank/DDBJ databases">
        <title>Genomic Encyclopedia of Type Strains, Phase IV (KMG-IV): sequencing the most valuable type-strain genomes for metagenomic binning, comparative biology and taxonomic classification.</title>
        <authorList>
            <person name="Goeker M."/>
        </authorList>
    </citation>
    <scope>NUCLEOTIDE SEQUENCE [LARGE SCALE GENOMIC DNA]</scope>
    <source>
        <strain evidence="1 2">DSM 11603</strain>
    </source>
</reference>
<dbReference type="AlphaFoldDB" id="A0A4R6Y6S8"/>